<evidence type="ECO:0000256" key="6">
    <source>
        <dbReference type="SAM" id="Phobius"/>
    </source>
</evidence>
<keyword evidence="4 6" id="KW-0472">Membrane</keyword>
<dbReference type="PANTHER" id="PTHR43220">
    <property type="match status" value="1"/>
</dbReference>
<keyword evidence="2 6" id="KW-0812">Transmembrane</keyword>
<reference evidence="8 9" key="1">
    <citation type="journal article" date="2024" name="bioRxiv">
        <title>A reference genome for Trichogramma kaykai: A tiny desert-dwelling parasitoid wasp with competing sex-ratio distorters.</title>
        <authorList>
            <person name="Culotta J."/>
            <person name="Lindsey A.R."/>
        </authorList>
    </citation>
    <scope>NUCLEOTIDE SEQUENCE [LARGE SCALE GENOMIC DNA]</scope>
    <source>
        <strain evidence="8 9">KSX58</strain>
    </source>
</reference>
<feature type="transmembrane region" description="Helical" evidence="6">
    <location>
        <begin position="16"/>
        <end position="35"/>
    </location>
</feature>
<dbReference type="PANTHER" id="PTHR43220:SF18">
    <property type="entry name" value="TRANSMEMBRANE PROTEIN 41B"/>
    <property type="match status" value="1"/>
</dbReference>
<dbReference type="InterPro" id="IPR045014">
    <property type="entry name" value="TM41A/B"/>
</dbReference>
<comment type="similarity">
    <text evidence="5">Belongs to the TMEM41 family.</text>
</comment>
<keyword evidence="9" id="KW-1185">Reference proteome</keyword>
<feature type="transmembrane region" description="Helical" evidence="6">
    <location>
        <begin position="104"/>
        <end position="130"/>
    </location>
</feature>
<evidence type="ECO:0000256" key="1">
    <source>
        <dbReference type="ARBA" id="ARBA00004141"/>
    </source>
</evidence>
<evidence type="ECO:0000256" key="3">
    <source>
        <dbReference type="ARBA" id="ARBA00022989"/>
    </source>
</evidence>
<comment type="subcellular location">
    <subcellularLocation>
        <location evidence="1">Membrane</location>
        <topology evidence="1">Multi-pass membrane protein</topology>
    </subcellularLocation>
</comment>
<protein>
    <recommendedName>
        <fullName evidence="7">VTT domain-containing protein</fullName>
    </recommendedName>
</protein>
<comment type="caution">
    <text evidence="8">The sequence shown here is derived from an EMBL/GenBank/DDBJ whole genome shotgun (WGS) entry which is preliminary data.</text>
</comment>
<dbReference type="Pfam" id="PF09335">
    <property type="entry name" value="VTT_dom"/>
    <property type="match status" value="1"/>
</dbReference>
<feature type="domain" description="VTT" evidence="7">
    <location>
        <begin position="92"/>
        <end position="212"/>
    </location>
</feature>
<evidence type="ECO:0000313" key="9">
    <source>
        <dbReference type="Proteomes" id="UP001627154"/>
    </source>
</evidence>
<proteinExistence type="inferred from homology"/>
<name>A0ABD2WSB6_9HYME</name>
<sequence>MLKVKGVENEISTKQGFLSLLTIFLLSSTALFYVYTSFPELKEDEKAHLKLPLDIQDAKNLGKLLESYKNMYYFQVLTGLFTTYIFLQTFAIPGSIFLSILSGYLFPFPLALGLVCTCSAIGASLCYLLSSLVGKKIVLRYFPDKAKSWAEAVKKHKSNLLHYMLFLRITPLLPNWFINLASPVVGVPMKPFVIGTFLGVAPPSFVAIQAGQTLNNLTSSSDAFSWNNIILLCAFAIISIVPVAFKKQINQKFE</sequence>
<evidence type="ECO:0000256" key="2">
    <source>
        <dbReference type="ARBA" id="ARBA00022692"/>
    </source>
</evidence>
<evidence type="ECO:0000259" key="7">
    <source>
        <dbReference type="Pfam" id="PF09335"/>
    </source>
</evidence>
<feature type="transmembrane region" description="Helical" evidence="6">
    <location>
        <begin position="72"/>
        <end position="92"/>
    </location>
</feature>
<dbReference type="GO" id="GO:0016020">
    <property type="term" value="C:membrane"/>
    <property type="evidence" value="ECO:0007669"/>
    <property type="project" value="UniProtKB-SubCell"/>
</dbReference>
<evidence type="ECO:0000256" key="5">
    <source>
        <dbReference type="ARBA" id="ARBA00025797"/>
    </source>
</evidence>
<feature type="transmembrane region" description="Helical" evidence="6">
    <location>
        <begin position="160"/>
        <end position="180"/>
    </location>
</feature>
<dbReference type="InterPro" id="IPR032816">
    <property type="entry name" value="VTT_dom"/>
</dbReference>
<accession>A0ABD2WSB6</accession>
<dbReference type="Proteomes" id="UP001627154">
    <property type="component" value="Unassembled WGS sequence"/>
</dbReference>
<evidence type="ECO:0000313" key="8">
    <source>
        <dbReference type="EMBL" id="KAL3395762.1"/>
    </source>
</evidence>
<keyword evidence="3 6" id="KW-1133">Transmembrane helix</keyword>
<feature type="transmembrane region" description="Helical" evidence="6">
    <location>
        <begin position="223"/>
        <end position="245"/>
    </location>
</feature>
<organism evidence="8 9">
    <name type="scientific">Trichogramma kaykai</name>
    <dbReference type="NCBI Taxonomy" id="54128"/>
    <lineage>
        <taxon>Eukaryota</taxon>
        <taxon>Metazoa</taxon>
        <taxon>Ecdysozoa</taxon>
        <taxon>Arthropoda</taxon>
        <taxon>Hexapoda</taxon>
        <taxon>Insecta</taxon>
        <taxon>Pterygota</taxon>
        <taxon>Neoptera</taxon>
        <taxon>Endopterygota</taxon>
        <taxon>Hymenoptera</taxon>
        <taxon>Apocrita</taxon>
        <taxon>Proctotrupomorpha</taxon>
        <taxon>Chalcidoidea</taxon>
        <taxon>Trichogrammatidae</taxon>
        <taxon>Trichogramma</taxon>
    </lineage>
</organism>
<evidence type="ECO:0000256" key="4">
    <source>
        <dbReference type="ARBA" id="ARBA00023136"/>
    </source>
</evidence>
<gene>
    <name evidence="8" type="ORF">TKK_010294</name>
</gene>
<dbReference type="EMBL" id="JBJJXI010000078">
    <property type="protein sequence ID" value="KAL3395762.1"/>
    <property type="molecule type" value="Genomic_DNA"/>
</dbReference>
<dbReference type="AlphaFoldDB" id="A0ABD2WSB6"/>